<dbReference type="PROSITE" id="PS00022">
    <property type="entry name" value="EGF_1"/>
    <property type="match status" value="1"/>
</dbReference>
<keyword evidence="2" id="KW-0472">Membrane</keyword>
<dbReference type="OrthoDB" id="205145at2759"/>
<accession>T0R0L8</accession>
<dbReference type="InterPro" id="IPR035914">
    <property type="entry name" value="Sperma_CUB_dom_sf"/>
</dbReference>
<dbReference type="OMA" id="WPPAIND"/>
<dbReference type="VEuPathDB" id="FungiDB:SDRG_02523"/>
<comment type="caution">
    <text evidence="1">Lacks conserved residue(s) required for the propagation of feature annotation.</text>
</comment>
<feature type="transmembrane region" description="Helical" evidence="2">
    <location>
        <begin position="2290"/>
        <end position="2313"/>
    </location>
</feature>
<evidence type="ECO:0000313" key="4">
    <source>
        <dbReference type="EMBL" id="EQC39865.1"/>
    </source>
</evidence>
<evidence type="ECO:0000256" key="2">
    <source>
        <dbReference type="SAM" id="Phobius"/>
    </source>
</evidence>
<proteinExistence type="predicted"/>
<feature type="transmembrane region" description="Helical" evidence="2">
    <location>
        <begin position="2058"/>
        <end position="2077"/>
    </location>
</feature>
<evidence type="ECO:0000256" key="1">
    <source>
        <dbReference type="PROSITE-ProRule" id="PRU00076"/>
    </source>
</evidence>
<dbReference type="SUPFAM" id="SSF49854">
    <property type="entry name" value="Spermadhesin, CUB domain"/>
    <property type="match status" value="1"/>
</dbReference>
<dbReference type="InterPro" id="IPR011050">
    <property type="entry name" value="Pectin_lyase_fold/virulence"/>
</dbReference>
<dbReference type="RefSeq" id="XP_008606339.1">
    <property type="nucleotide sequence ID" value="XM_008608117.1"/>
</dbReference>
<feature type="disulfide bond" evidence="1">
    <location>
        <begin position="221"/>
        <end position="230"/>
    </location>
</feature>
<dbReference type="InterPro" id="IPR010308">
    <property type="entry name" value="TRP_C"/>
</dbReference>
<dbReference type="InterPro" id="IPR000742">
    <property type="entry name" value="EGF"/>
</dbReference>
<keyword evidence="1" id="KW-1015">Disulfide bond</keyword>
<evidence type="ECO:0000313" key="5">
    <source>
        <dbReference type="Proteomes" id="UP000030762"/>
    </source>
</evidence>
<dbReference type="EMBL" id="JH767137">
    <property type="protein sequence ID" value="EQC39865.1"/>
    <property type="molecule type" value="Genomic_DNA"/>
</dbReference>
<dbReference type="SMART" id="SM00710">
    <property type="entry name" value="PbH1"/>
    <property type="match status" value="18"/>
</dbReference>
<gene>
    <name evidence="4" type="ORF">SDRG_02523</name>
</gene>
<keyword evidence="5" id="KW-1185">Reference proteome</keyword>
<organism evidence="4 5">
    <name type="scientific">Saprolegnia diclina (strain VS20)</name>
    <dbReference type="NCBI Taxonomy" id="1156394"/>
    <lineage>
        <taxon>Eukaryota</taxon>
        <taxon>Sar</taxon>
        <taxon>Stramenopiles</taxon>
        <taxon>Oomycota</taxon>
        <taxon>Saprolegniomycetes</taxon>
        <taxon>Saprolegniales</taxon>
        <taxon>Saprolegniaceae</taxon>
        <taxon>Saprolegnia</taxon>
    </lineage>
</organism>
<dbReference type="PANTHER" id="PTHR11319:SF35">
    <property type="entry name" value="OUTER MEMBRANE PROTEIN PMPC-RELATED"/>
    <property type="match status" value="1"/>
</dbReference>
<name>T0R0L8_SAPDV</name>
<keyword evidence="1" id="KW-0245">EGF-like domain</keyword>
<dbReference type="SUPFAM" id="SSF51126">
    <property type="entry name" value="Pectin lyase-like"/>
    <property type="match status" value="5"/>
</dbReference>
<dbReference type="InterPro" id="IPR006626">
    <property type="entry name" value="PbH1"/>
</dbReference>
<dbReference type="STRING" id="1156394.T0R0L8"/>
<dbReference type="Proteomes" id="UP000030762">
    <property type="component" value="Unassembled WGS sequence"/>
</dbReference>
<dbReference type="PROSITE" id="PS50026">
    <property type="entry name" value="EGF_3"/>
    <property type="match status" value="1"/>
</dbReference>
<feature type="disulfide bond" evidence="1">
    <location>
        <begin position="203"/>
        <end position="213"/>
    </location>
</feature>
<dbReference type="Pfam" id="PF06011">
    <property type="entry name" value="TRP"/>
    <property type="match status" value="1"/>
</dbReference>
<sequence length="2586" mass="271320">MSNISSRVSISVTATTTWGNSAPAILVLTGKDACAPTSIDWWREINGSFASSCPECETTPAHSSYAAAPNRFLAETNATVLSTVVDGGEVGHINTTLAYQPNAYVSWLILPSSPDVSVLLHVYAFEMECDNDKVAFFEVHQNGSEQLMWQGGCARPPFTLQSRAPGIGLRMILATDDSIQLSGVHLRYHGVRGVSLDALTIPCPTSCGRYGLCRDDGTCDCRPRFSGEGCTNHDVCPHHPACYRPDSIVVDERFGSDTLGTGGLRQNKALQSLTRALELVPPNGTIVLYPGTYTDARTCNVVLEHQHVTITSLVSTAWSDSDLFAISMPDSALVVDVNCTGALASWDIRKASVVRLSSLRLIGGIGPSARLQVADSQVVLTHVSVRGAVSSSLGGGLAAANSELVFSDVDIEDCVATTGGGVYLEHSSLKATTSSISHNTATSDGGGVSLYSSTLHGARVALNTAARYGGGIAVTGVDNNLWNGTVFNNSAGGGGGLAVLSAASLVMERIRILGNTAITGGGLLLLSTQSLSVGNTTVALNTAVQGGGLALQSLSNSSFDVSELALFENHAADTGGGLYVHASSVLLDGLFVARCTSNGTGGGLAAHNSNMGLLNTTIVNNSAATSGGGLFGFNSTIAGATVAIRSNAASVGGGMCLLTSRVKSMHIITNSARLDGGGVAASNSSYLADLVLAANQAARDGGGLHLSGWISIQNTSVLDSCAQQRGGGAFVTPSSTVACSGLVLDANTADDGGGAYLDGPDIALRGTCATTRNRARVAGGGITCSKSCQLDGPRLLRNSADTLGGGFLCTNGSCTVRNGRLQGNRAMRGGGLGAHYATVSLERCNITFNSALVTGGGISAQNSSVRLFETRVTSCSATESGGGLALADATVLGANASIFNNTAHRFGGNVVGTSCSIINLTIENGSAAHGGGVAILQGGASTVTSVSLYKNVARQTGGGLYIQNATVHHTNTAIVDNLAPRGASVALTGASAFLGAATTQYLATTILTATRSSSGHVYVAPHTTAVVSAVHISYGAAQHGGGLYIDVNSSFAGDRIVLEKNIAVAGGGIYAASSARVALANVTLQDNVADDGGGMYVVGAHLSLQRVVMMANFANATGGAIALINSSSAAFSCAFSSNTARDRGGAIALIAASRFALTSTRLTANAASNGGSVALCGFSTVTLTNCSVRGGDTTSFLGGLVYADASTVILEASTRLANGVATRGGAVYLTNAASMYCHTVQLTLNVATRDGGGIFATGNATSVELQCTFVDANRAEGCGGGVYLDAGAVLLMAGNSSIRNNFARSHGGGIYLHGALSTAAQLYGSNVLGNNATGHGGGIFAGHGSQLVVIDTQVLRNYGQHSGGGLFATTAKVTCVHATFANNSATTGGGVFLDRTSSLHSLASIFSLNTAETTGGALVLASRSVGAIVNCTFTTNVAAAGNGGAIALERAAQGTLLECVATNNSSPNGMGGGLFASHSARVSDTGSRWTLNTAKDGAAMALVSPGPHQTINATFFMNAAQRQGGGLYLDKGAEMSAFTSLVVLNNSAMSGGGIFWVVDPPSGAHFFCDNCSLDNNEPTDVATSAVSVRVKAWPSSFSSDVPLTVGGNASAYVASALLTSPFSWATVQTTDYYGHVARLDNATTCTLSASAAGLALAPRGATYSAVNGLVTFARAAIQGPIVVAAVPVSVVVDCSRLGASMIPLQIDMLMTPCAPGYSTDAAGRCVRCPSGQYSLNGTACFSCPPGAVCSEYILTTGTPALVGVAHPRTLPNYYLDRAPATHVTTQCDPLNWPSRDPCRAFALSSDDMEAALTQCLTSVVPVTYVASWPPMREFMCLSGLAFYPCQVENVCLGNIDSLLGHACAVGYAGSLCGRCASGYSNTISGTCQYCNGKWTSLTWQNALAPCLGLVVLACLIGALRLYLIDGSERELLRQAKLDQQLKARTKQRLTWWASARSNCHKKYLAWQARRRPQAPPRDVFGITLDTDGRPDYVSVYLEKAKILTGFFQIFGNFRTTYAIAWPPAINDAMVATSQFSLDLVAIAGIDCFMPSTSFYVQFISTLAVLAFIFALVFIFYYRGAAHYIGKLKTIPRCCPRCGLPVWDKYVPDMAQRRPSMPQPLSGSRQKRRRQSLEQRASTLLSLDDVSSAHGTIAARRVLTALRALLTEPDPHTSRARQLQREAINMSTAKAYTGALPMYRPTHRVCPAKPLTAHVRSRVLRSNLCVWQARVKLRLHYQSYRIKCVKVMLGILLLLYPMVSRNFLLVFHCDQVGARYWLVKDRSLECYTTEWSLYACVALAGVGVWVVGVPFLFWRLVYKARHRHIDTRLTLLESRAYRPLREKWLAEMRTMLAAEGRCVPLALGRRDEMAYLGHYMKTKNLEDSAVMARLGLIYQNYKSEFWWFDVFDLIRKVLLNGVLVFLQGNDIVQSTSGLALCLLALTLTLQCKPYRSWTDSLVAGVTQFQLFITLFLGFLLLMNTASTTALTPVVAMVDVYTISLLLVATNLASIVVAAGVLLHDTIRNRRRVRKVRAVRRAALISAAVRKLWRRAYNHAVGIAYANRPAPLSVALLIQRARRQPPPQTQDA</sequence>
<feature type="transmembrane region" description="Helical" evidence="2">
    <location>
        <begin position="2456"/>
        <end position="2477"/>
    </location>
</feature>
<dbReference type="InterPro" id="IPR009030">
    <property type="entry name" value="Growth_fac_rcpt_cys_sf"/>
</dbReference>
<reference evidence="4 5" key="1">
    <citation type="submission" date="2012-04" db="EMBL/GenBank/DDBJ databases">
        <title>The Genome Sequence of Saprolegnia declina VS20.</title>
        <authorList>
            <consortium name="The Broad Institute Genome Sequencing Platform"/>
            <person name="Russ C."/>
            <person name="Nusbaum C."/>
            <person name="Tyler B."/>
            <person name="van West P."/>
            <person name="Dieguez-Uribeondo J."/>
            <person name="de Bruijn I."/>
            <person name="Tripathy S."/>
            <person name="Jiang R."/>
            <person name="Young S.K."/>
            <person name="Zeng Q."/>
            <person name="Gargeya S."/>
            <person name="Fitzgerald M."/>
            <person name="Haas B."/>
            <person name="Abouelleil A."/>
            <person name="Alvarado L."/>
            <person name="Arachchi H.M."/>
            <person name="Berlin A."/>
            <person name="Chapman S.B."/>
            <person name="Goldberg J."/>
            <person name="Griggs A."/>
            <person name="Gujja S."/>
            <person name="Hansen M."/>
            <person name="Howarth C."/>
            <person name="Imamovic A."/>
            <person name="Larimer J."/>
            <person name="McCowen C."/>
            <person name="Montmayeur A."/>
            <person name="Murphy C."/>
            <person name="Neiman D."/>
            <person name="Pearson M."/>
            <person name="Priest M."/>
            <person name="Roberts A."/>
            <person name="Saif S."/>
            <person name="Shea T."/>
            <person name="Sisk P."/>
            <person name="Sykes S."/>
            <person name="Wortman J."/>
            <person name="Nusbaum C."/>
            <person name="Birren B."/>
        </authorList>
    </citation>
    <scope>NUCLEOTIDE SEQUENCE [LARGE SCALE GENOMIC DNA]</scope>
    <source>
        <strain evidence="4 5">VS20</strain>
    </source>
</reference>
<feature type="transmembrane region" description="Helical" evidence="2">
    <location>
        <begin position="2239"/>
        <end position="2258"/>
    </location>
</feature>
<feature type="domain" description="EGF-like" evidence="3">
    <location>
        <begin position="199"/>
        <end position="231"/>
    </location>
</feature>
<keyword evidence="2" id="KW-0812">Transmembrane</keyword>
<evidence type="ECO:0000259" key="3">
    <source>
        <dbReference type="PROSITE" id="PS50026"/>
    </source>
</evidence>
<protein>
    <recommendedName>
        <fullName evidence="3">EGF-like domain-containing protein</fullName>
    </recommendedName>
</protein>
<dbReference type="SUPFAM" id="SSF57184">
    <property type="entry name" value="Growth factor receptor domain"/>
    <property type="match status" value="1"/>
</dbReference>
<feature type="transmembrane region" description="Helical" evidence="2">
    <location>
        <begin position="1902"/>
        <end position="1923"/>
    </location>
</feature>
<keyword evidence="2" id="KW-1133">Transmembrane helix</keyword>
<feature type="transmembrane region" description="Helical" evidence="2">
    <location>
        <begin position="2497"/>
        <end position="2518"/>
    </location>
</feature>
<dbReference type="GeneID" id="19943250"/>
<dbReference type="InParanoid" id="T0R0L8"/>
<dbReference type="PANTHER" id="PTHR11319">
    <property type="entry name" value="G PROTEIN-COUPLED RECEPTOR-RELATED"/>
    <property type="match status" value="1"/>
</dbReference>